<keyword evidence="2" id="KW-1185">Reference proteome</keyword>
<name>A0A2G4F5D7_9CYAN</name>
<evidence type="ECO:0000313" key="1">
    <source>
        <dbReference type="EMBL" id="PHX56945.1"/>
    </source>
</evidence>
<protein>
    <submittedName>
        <fullName evidence="1">Uncharacterized protein</fullName>
    </submittedName>
</protein>
<sequence>METNSMITYKQRLCCWAIARLLPSEQWIIVARFRSRSDADGHFQFLRQTIPHVKFEVVFDLSGDSNRLSALGCPSNPVTSAL</sequence>
<proteinExistence type="predicted"/>
<dbReference type="AlphaFoldDB" id="A0A2G4F5D7"/>
<organism evidence="1 2">
    <name type="scientific">Tychonema bourrellyi FEM_GT703</name>
    <dbReference type="NCBI Taxonomy" id="2040638"/>
    <lineage>
        <taxon>Bacteria</taxon>
        <taxon>Bacillati</taxon>
        <taxon>Cyanobacteriota</taxon>
        <taxon>Cyanophyceae</taxon>
        <taxon>Oscillatoriophycideae</taxon>
        <taxon>Oscillatoriales</taxon>
        <taxon>Microcoleaceae</taxon>
        <taxon>Tychonema</taxon>
    </lineage>
</organism>
<gene>
    <name evidence="1" type="ORF">CP500_002915</name>
</gene>
<dbReference type="EMBL" id="NXIB02000009">
    <property type="protein sequence ID" value="PHX56945.1"/>
    <property type="molecule type" value="Genomic_DNA"/>
</dbReference>
<reference evidence="1" key="1">
    <citation type="submission" date="2017-10" db="EMBL/GenBank/DDBJ databases">
        <title>Draft genome sequence of the planktic cyanobacteria Tychonema bourrellyi isolated from alpine lentic freshwater.</title>
        <authorList>
            <person name="Tett A."/>
            <person name="Armanini F."/>
            <person name="Asnicar F."/>
            <person name="Boscaini A."/>
            <person name="Pasolli E."/>
            <person name="Zolfo M."/>
            <person name="Donati C."/>
            <person name="Salmaso N."/>
            <person name="Segata N."/>
        </authorList>
    </citation>
    <scope>NUCLEOTIDE SEQUENCE</scope>
    <source>
        <strain evidence="1">FEM_GT703</strain>
    </source>
</reference>
<accession>A0A2G4F5D7</accession>
<dbReference type="Proteomes" id="UP000226442">
    <property type="component" value="Unassembled WGS sequence"/>
</dbReference>
<dbReference type="OrthoDB" id="489126at2"/>
<evidence type="ECO:0000313" key="2">
    <source>
        <dbReference type="Proteomes" id="UP000226442"/>
    </source>
</evidence>
<comment type="caution">
    <text evidence="1">The sequence shown here is derived from an EMBL/GenBank/DDBJ whole genome shotgun (WGS) entry which is preliminary data.</text>
</comment>